<dbReference type="PROSITE" id="PS50197">
    <property type="entry name" value="BEACH"/>
    <property type="match status" value="1"/>
</dbReference>
<dbReference type="InterPro" id="IPR036372">
    <property type="entry name" value="BEACH_dom_sf"/>
</dbReference>
<feature type="compositionally biased region" description="Basic and acidic residues" evidence="4">
    <location>
        <begin position="1030"/>
        <end position="1041"/>
    </location>
</feature>
<keyword evidence="2" id="KW-0677">Repeat</keyword>
<dbReference type="InterPro" id="IPR019775">
    <property type="entry name" value="WD40_repeat_CS"/>
</dbReference>
<evidence type="ECO:0000259" key="5">
    <source>
        <dbReference type="PROSITE" id="PS50197"/>
    </source>
</evidence>
<feature type="compositionally biased region" description="Low complexity" evidence="4">
    <location>
        <begin position="1226"/>
        <end position="1247"/>
    </location>
</feature>
<dbReference type="PANTHER" id="PTHR46866:SF1">
    <property type="entry name" value="GH12955P"/>
    <property type="match status" value="1"/>
</dbReference>
<dbReference type="Gene3D" id="1.10.1540.10">
    <property type="entry name" value="BEACH domain"/>
    <property type="match status" value="1"/>
</dbReference>
<evidence type="ECO:0000256" key="1">
    <source>
        <dbReference type="ARBA" id="ARBA00022574"/>
    </source>
</evidence>
<dbReference type="InterPro" id="IPR011989">
    <property type="entry name" value="ARM-like"/>
</dbReference>
<dbReference type="InterPro" id="IPR001680">
    <property type="entry name" value="WD40_rpt"/>
</dbReference>
<dbReference type="InterPro" id="IPR000409">
    <property type="entry name" value="BEACH_dom"/>
</dbReference>
<keyword evidence="1 3" id="KW-0853">WD repeat</keyword>
<feature type="repeat" description="WD" evidence="3">
    <location>
        <begin position="1319"/>
        <end position="1360"/>
    </location>
</feature>
<proteinExistence type="predicted"/>
<protein>
    <recommendedName>
        <fullName evidence="5">BEACH domain-containing protein</fullName>
    </recommendedName>
</protein>
<dbReference type="EMBL" id="BRXY01000206">
    <property type="protein sequence ID" value="GMH77349.1"/>
    <property type="molecule type" value="Genomic_DNA"/>
</dbReference>
<dbReference type="Gene3D" id="1.25.10.10">
    <property type="entry name" value="Leucine-rich Repeat Variant"/>
    <property type="match status" value="1"/>
</dbReference>
<dbReference type="Proteomes" id="UP001165085">
    <property type="component" value="Unassembled WGS sequence"/>
</dbReference>
<dbReference type="SUPFAM" id="SSF50978">
    <property type="entry name" value="WD40 repeat-like"/>
    <property type="match status" value="1"/>
</dbReference>
<feature type="region of interest" description="Disordered" evidence="4">
    <location>
        <begin position="118"/>
        <end position="139"/>
    </location>
</feature>
<dbReference type="PROSITE" id="PS00678">
    <property type="entry name" value="WD_REPEATS_1"/>
    <property type="match status" value="1"/>
</dbReference>
<feature type="compositionally biased region" description="Gly residues" evidence="4">
    <location>
        <begin position="1115"/>
        <end position="1126"/>
    </location>
</feature>
<evidence type="ECO:0000313" key="7">
    <source>
        <dbReference type="Proteomes" id="UP001165085"/>
    </source>
</evidence>
<feature type="domain" description="BEACH" evidence="5">
    <location>
        <begin position="133"/>
        <end position="407"/>
    </location>
</feature>
<gene>
    <name evidence="6" type="ORF">TrST_g10571</name>
</gene>
<dbReference type="SUPFAM" id="SSF81837">
    <property type="entry name" value="BEACH domain"/>
    <property type="match status" value="1"/>
</dbReference>
<feature type="region of interest" description="Disordered" evidence="4">
    <location>
        <begin position="1168"/>
        <end position="1247"/>
    </location>
</feature>
<name>A0A9W7AZP5_9STRA</name>
<dbReference type="OrthoDB" id="29306at2759"/>
<dbReference type="SMART" id="SM00320">
    <property type="entry name" value="WD40"/>
    <property type="match status" value="2"/>
</dbReference>
<feature type="region of interest" description="Disordered" evidence="4">
    <location>
        <begin position="379"/>
        <end position="398"/>
    </location>
</feature>
<dbReference type="Gene3D" id="2.130.10.10">
    <property type="entry name" value="YVTN repeat-like/Quinoprotein amine dehydrogenase"/>
    <property type="match status" value="2"/>
</dbReference>
<sequence length="1846" mass="198432">MITLPPHPHIYPTLSKTEKYSVHPQMPMDTLHTILRTQYFNTQQPHLANTDSGHDAMYRDFKCRFMILQMLKVWSHVLQTNPNHGTNLILCINPHSIFVNASGWISCIPSNQISLQSTATNSNQQPTATPAKLPPPPPSSSLTLTSLWLTSQITNYAYLLHLNLASGRTPNNPHAHPIFPWVTTFTSKCTSPTSPSWRDLTKSKYRLIKGDQQLDLQYSSVGHHITENLGDITYWIYLARRSDLSTLKRVVRGDFVKEHYPSCLERMYSFSPDESIPEFYDDPNIFCSKHEVLPSIELPEWCETAEDFIEYHRGLLESDYVSLRLCEWIDLNFGVCLKGKEAVRAKNVPLVLTSDRGGGGTGKGFYQIFQEKHPRRKVNREGKELEWDGGARRESTTSVDSETFTFRKALRGEKDSGERTTGGGSLLNFQAESPNVKDRKNMSPSPIVFEEDGIENDGNPHLGNGGGLEKLEEDVNGAAFGAKYDAVLREEGRGSNSENLAEIVGKLYGEEEKPSVIVKLIDSLRQGLVLPEDLLLRGKSASELWMNEWRGLFNEGLYEAWDLMRLMHEEGGSGVWGLDFERLRKIEMGGFLIVLPTLMKAFEDVEVVVSKGVDKLDTLVKVICERLGAAGSTAIVLPEVVNMFDTLISSNHEMAGKMLESNLLLDLYHLTEGGVYVKSVVGFLVGVIGSKSKGKEIRAAVALALATLCAPLYLGPALGGRYVVPALVSICGNIRLHSSPPPPPDVSHMHVAHALSSILPLIPEEGIALAVCTPLFDEKLPALQQKVQEDGSTENVSALIEVIYVLHACLAILGEEGVSFLYLGGKLPVHQLVLVLMTALHDSGPALWALTEAGSLLSSVCMCVRKQHVVDTILPALDAFFGHLHDNHVEKLSESSQKISILELEEKGVTTVLERAQKKEGIARAVLELPGMKIGKELYDTCKHVVGSEVMVNKCASANMMVKWFDSGTSKAEGGIGGGGREPSHNEKHNVFNDTLTGLGKGFGWIRRRVRILGKPDEEMSSSPSNQRFPSEDMPRVKMDLGEDGVASTERGSSGGFERISESSGVGGVGGGGINFVETLRGRLQHSNSNVSKSDGMDELVMEEYFDTGDDRPGRGGSGGSGGEVRGGIVELKETAAGVGRSRRSSAALITEDNMGRRVSFVRALSDDDDMGLIDDDDDEDSDSDGGEGGEGEGDGEEATTTVVASTERRRSSPTIDIVKDKTADPSSNSNASTPTPSSTSAFTPPFATSSLKIKNLKVEEEEEKVWMSAQERRRVDRTWLLGSSTLIGAAAAEPWKKIGSPWSTHMVLLSELKGRSAEGKQVSAIRALATNSNEGLLATGSRNGEVLIWDLASHPPTVKSRHQGHRICRSGGYFRPEIHELYDEGDLKTGEILQLELTDQGSNGIICDGNLHVFDVETNQTLAVMKRNSSMFGGGSWAQQGGGIGGGGGGGGWFGGLDESGDVALGAFGLSGLMSGMGAGGSYDVSATENDPIVAFQCLPVGGGGGGGSNFCSLGEESKRGQQIVCVSSDRLHHVDLRETSRLMNSEMGILTLPGNSILKNNCEACAGVGTFVPRKLCSRHTHPYALVLGGSWLLGSWWGGGAEGLGLGLAGLKVGGGGEGGGVNTGGEEGEEEELGLGGRGGGSTHIGVNTCLAVQCEGGGGGGGGDWVCVGRSDGIVVCVDRRTGRILHTWKAHEESVVQIYAVNLNQVVTVGKDKRAVLWDLRGGGGGGDGAGGGVMKMSSIVDLPMRGPGMTKNTVALRNFSRKDGGKSSNVLYAVSGHKAAAAAVPAPGSVEFKVKPRNFCDPSGQKVQKKKLCARSMLLLPLRNLMVLGCEDGDLKLCV</sequence>
<evidence type="ECO:0000256" key="2">
    <source>
        <dbReference type="ARBA" id="ARBA00022737"/>
    </source>
</evidence>
<feature type="compositionally biased region" description="Basic and acidic residues" evidence="4">
    <location>
        <begin position="379"/>
        <end position="395"/>
    </location>
</feature>
<dbReference type="SMART" id="SM01026">
    <property type="entry name" value="Beach"/>
    <property type="match status" value="1"/>
</dbReference>
<feature type="region of interest" description="Disordered" evidence="4">
    <location>
        <begin position="1107"/>
        <end position="1126"/>
    </location>
</feature>
<dbReference type="InterPro" id="IPR015943">
    <property type="entry name" value="WD40/YVTN_repeat-like_dom_sf"/>
</dbReference>
<feature type="compositionally biased region" description="Acidic residues" evidence="4">
    <location>
        <begin position="1168"/>
        <end position="1198"/>
    </location>
</feature>
<dbReference type="PROSITE" id="PS50082">
    <property type="entry name" value="WD_REPEATS_2"/>
    <property type="match status" value="1"/>
</dbReference>
<organism evidence="6 7">
    <name type="scientific">Triparma strigata</name>
    <dbReference type="NCBI Taxonomy" id="1606541"/>
    <lineage>
        <taxon>Eukaryota</taxon>
        <taxon>Sar</taxon>
        <taxon>Stramenopiles</taxon>
        <taxon>Ochrophyta</taxon>
        <taxon>Bolidophyceae</taxon>
        <taxon>Parmales</taxon>
        <taxon>Triparmaceae</taxon>
        <taxon>Triparma</taxon>
    </lineage>
</organism>
<feature type="region of interest" description="Disordered" evidence="4">
    <location>
        <begin position="1622"/>
        <end position="1642"/>
    </location>
</feature>
<evidence type="ECO:0000256" key="4">
    <source>
        <dbReference type="SAM" id="MobiDB-lite"/>
    </source>
</evidence>
<dbReference type="PANTHER" id="PTHR46866">
    <property type="entry name" value="GH12955P"/>
    <property type="match status" value="1"/>
</dbReference>
<evidence type="ECO:0000256" key="3">
    <source>
        <dbReference type="PROSITE-ProRule" id="PRU00221"/>
    </source>
</evidence>
<comment type="caution">
    <text evidence="6">The sequence shown here is derived from an EMBL/GenBank/DDBJ whole genome shotgun (WGS) entry which is preliminary data.</text>
</comment>
<evidence type="ECO:0000313" key="6">
    <source>
        <dbReference type="EMBL" id="GMH77349.1"/>
    </source>
</evidence>
<accession>A0A9W7AZP5</accession>
<feature type="region of interest" description="Disordered" evidence="4">
    <location>
        <begin position="407"/>
        <end position="442"/>
    </location>
</feature>
<keyword evidence="7" id="KW-1185">Reference proteome</keyword>
<dbReference type="Pfam" id="PF02138">
    <property type="entry name" value="Beach"/>
    <property type="match status" value="1"/>
</dbReference>
<reference evidence="7" key="1">
    <citation type="journal article" date="2023" name="Commun. Biol.">
        <title>Genome analysis of Parmales, the sister group of diatoms, reveals the evolutionary specialization of diatoms from phago-mixotrophs to photoautotrophs.</title>
        <authorList>
            <person name="Ban H."/>
            <person name="Sato S."/>
            <person name="Yoshikawa S."/>
            <person name="Yamada K."/>
            <person name="Nakamura Y."/>
            <person name="Ichinomiya M."/>
            <person name="Sato N."/>
            <person name="Blanc-Mathieu R."/>
            <person name="Endo H."/>
            <person name="Kuwata A."/>
            <person name="Ogata H."/>
        </authorList>
    </citation>
    <scope>NUCLEOTIDE SEQUENCE [LARGE SCALE GENOMIC DNA]</scope>
    <source>
        <strain evidence="7">NIES 3701</strain>
    </source>
</reference>
<feature type="region of interest" description="Disordered" evidence="4">
    <location>
        <begin position="1016"/>
        <end position="1068"/>
    </location>
</feature>
<dbReference type="InterPro" id="IPR036322">
    <property type="entry name" value="WD40_repeat_dom_sf"/>
</dbReference>